<evidence type="ECO:0000313" key="2">
    <source>
        <dbReference type="Proteomes" id="UP000001977"/>
    </source>
</evidence>
<dbReference type="AlphaFoldDB" id="Q2L275"/>
<name>Q2L275_BORA1</name>
<dbReference type="HOGENOM" id="CLU_2895061_0_0_4"/>
<organism evidence="1 2">
    <name type="scientific">Bordetella avium (strain 197N)</name>
    <dbReference type="NCBI Taxonomy" id="360910"/>
    <lineage>
        <taxon>Bacteria</taxon>
        <taxon>Pseudomonadati</taxon>
        <taxon>Pseudomonadota</taxon>
        <taxon>Betaproteobacteria</taxon>
        <taxon>Burkholderiales</taxon>
        <taxon>Alcaligenaceae</taxon>
        <taxon>Bordetella</taxon>
    </lineage>
</organism>
<reference evidence="1 2" key="1">
    <citation type="journal article" date="2006" name="J. Bacteriol.">
        <title>Comparison of the genome sequence of the poultry pathogen Bordetella avium with those of B. bronchiseptica, B. pertussis, and B. parapertussis reveals extensive diversity in surface structures associated with host interaction.</title>
        <authorList>
            <person name="Sebaihia M."/>
            <person name="Preston A."/>
            <person name="Maskell D.J."/>
            <person name="Kuzmiak H."/>
            <person name="Connell T.D."/>
            <person name="King N.D."/>
            <person name="Orndorff P.E."/>
            <person name="Miyamoto D.M."/>
            <person name="Thomson N.R."/>
            <person name="Harris D."/>
            <person name="Goble A."/>
            <person name="Lord A."/>
            <person name="Murphy L."/>
            <person name="Quail M.A."/>
            <person name="Rutter S."/>
            <person name="Squares R."/>
            <person name="Squares S."/>
            <person name="Woodward J."/>
            <person name="Parkhill J."/>
            <person name="Temple L.M."/>
        </authorList>
    </citation>
    <scope>NUCLEOTIDE SEQUENCE [LARGE SCALE GENOMIC DNA]</scope>
    <source>
        <strain evidence="1 2">197N</strain>
    </source>
</reference>
<dbReference type="GeneID" id="92935450"/>
<dbReference type="STRING" id="360910.BAV1485"/>
<gene>
    <name evidence="1" type="ordered locus">BAV1485</name>
</gene>
<dbReference type="KEGG" id="bav:BAV1485"/>
<dbReference type="RefSeq" id="WP_012417162.1">
    <property type="nucleotide sequence ID" value="NC_010645.1"/>
</dbReference>
<dbReference type="Proteomes" id="UP000001977">
    <property type="component" value="Chromosome"/>
</dbReference>
<keyword evidence="2" id="KW-1185">Reference proteome</keyword>
<proteinExistence type="predicted"/>
<accession>Q2L275</accession>
<protein>
    <submittedName>
        <fullName evidence="1">Uncharacterized protein</fullName>
    </submittedName>
</protein>
<sequence>MSWNLKSILFGQAQGKQKTRVVLAHTDTGEEASFDLDGDPAEHRQMSVPALQKLAVEQIDLA</sequence>
<dbReference type="EMBL" id="AM167904">
    <property type="protein sequence ID" value="CAJ49098.1"/>
    <property type="molecule type" value="Genomic_DNA"/>
</dbReference>
<evidence type="ECO:0000313" key="1">
    <source>
        <dbReference type="EMBL" id="CAJ49098.1"/>
    </source>
</evidence>